<evidence type="ECO:0000256" key="2">
    <source>
        <dbReference type="ARBA" id="ARBA00023054"/>
    </source>
</evidence>
<name>A0ABU3BRL8_9BACT</name>
<evidence type="ECO:0000256" key="3">
    <source>
        <dbReference type="SAM" id="Coils"/>
    </source>
</evidence>
<dbReference type="InterPro" id="IPR058627">
    <property type="entry name" value="MdtA-like_C"/>
</dbReference>
<dbReference type="InterPro" id="IPR058792">
    <property type="entry name" value="Beta-barrel_RND_2"/>
</dbReference>
<gene>
    <name evidence="8" type="ORF">RM540_09255</name>
</gene>
<comment type="similarity">
    <text evidence="1">Belongs to the membrane fusion protein (MFP) (TC 8.A.1) family.</text>
</comment>
<feature type="region of interest" description="Disordered" evidence="4">
    <location>
        <begin position="454"/>
        <end position="476"/>
    </location>
</feature>
<dbReference type="InterPro" id="IPR006143">
    <property type="entry name" value="RND_pump_MFP"/>
</dbReference>
<feature type="compositionally biased region" description="Low complexity" evidence="4">
    <location>
        <begin position="455"/>
        <end position="468"/>
    </location>
</feature>
<keyword evidence="2 3" id="KW-0175">Coiled coil</keyword>
<feature type="domain" description="Multidrug resistance protein MdtA-like alpha-helical hairpin" evidence="5">
    <location>
        <begin position="161"/>
        <end position="224"/>
    </location>
</feature>
<evidence type="ECO:0000256" key="4">
    <source>
        <dbReference type="SAM" id="MobiDB-lite"/>
    </source>
</evidence>
<feature type="domain" description="CusB-like beta-barrel" evidence="6">
    <location>
        <begin position="292"/>
        <end position="365"/>
    </location>
</feature>
<organism evidence="8 9">
    <name type="scientific">Rubrivirga litoralis</name>
    <dbReference type="NCBI Taxonomy" id="3075598"/>
    <lineage>
        <taxon>Bacteria</taxon>
        <taxon>Pseudomonadati</taxon>
        <taxon>Rhodothermota</taxon>
        <taxon>Rhodothermia</taxon>
        <taxon>Rhodothermales</taxon>
        <taxon>Rubricoccaceae</taxon>
        <taxon>Rubrivirga</taxon>
    </lineage>
</organism>
<dbReference type="PANTHER" id="PTHR30469:SF15">
    <property type="entry name" value="HLYD FAMILY OF SECRETION PROTEINS"/>
    <property type="match status" value="1"/>
</dbReference>
<dbReference type="PANTHER" id="PTHR30469">
    <property type="entry name" value="MULTIDRUG RESISTANCE PROTEIN MDTA"/>
    <property type="match status" value="1"/>
</dbReference>
<feature type="domain" description="Multidrug resistance protein MdtA-like C-terminal permuted SH3" evidence="7">
    <location>
        <begin position="370"/>
        <end position="433"/>
    </location>
</feature>
<dbReference type="Gene3D" id="2.40.30.170">
    <property type="match status" value="1"/>
</dbReference>
<dbReference type="NCBIfam" id="TIGR01730">
    <property type="entry name" value="RND_mfp"/>
    <property type="match status" value="1"/>
</dbReference>
<dbReference type="Gene3D" id="2.40.420.20">
    <property type="match status" value="1"/>
</dbReference>
<dbReference type="Pfam" id="PF25954">
    <property type="entry name" value="Beta-barrel_RND_2"/>
    <property type="match status" value="1"/>
</dbReference>
<dbReference type="RefSeq" id="WP_311663370.1">
    <property type="nucleotide sequence ID" value="NZ_JAVRHT010000019.1"/>
</dbReference>
<dbReference type="Gene3D" id="6.10.140.1990">
    <property type="match status" value="1"/>
</dbReference>
<keyword evidence="9" id="KW-1185">Reference proteome</keyword>
<dbReference type="Pfam" id="PF25967">
    <property type="entry name" value="RND-MFP_C"/>
    <property type="match status" value="1"/>
</dbReference>
<evidence type="ECO:0000259" key="7">
    <source>
        <dbReference type="Pfam" id="PF25967"/>
    </source>
</evidence>
<evidence type="ECO:0000259" key="6">
    <source>
        <dbReference type="Pfam" id="PF25954"/>
    </source>
</evidence>
<dbReference type="SUPFAM" id="SSF56954">
    <property type="entry name" value="Outer membrane efflux proteins (OEP)"/>
    <property type="match status" value="1"/>
</dbReference>
<dbReference type="Proteomes" id="UP001267426">
    <property type="component" value="Unassembled WGS sequence"/>
</dbReference>
<proteinExistence type="inferred from homology"/>
<dbReference type="SUPFAM" id="SSF111369">
    <property type="entry name" value="HlyD-like secretion proteins"/>
    <property type="match status" value="1"/>
</dbReference>
<sequence length="476" mass="48562">MMHPDFAPRPRKRAGHPFPSAVPRLLGIALAVLGLLLGAVALAGCGGEPEAAQDFEILQPDAALVEVVAVSGTTFEDVIELTGTVDAGEDAQLSPSASGVLTYVAPVGARVGRGGVVARVDAGTQRAGVAQARAQASQSRAGINQAQAQVAQARAGIEAGQAQRRAATAQLRLAQQQVERQRPLLQQQIISPLEFEQVEGQLASAQAQVAQADAQIAQARGQLAAAQEGVQAARAGAEAGQAGVQSAQAQLSNTTVRAPFGGVVEAQLAEPGELASPGQAVVRLVGGGGLRVEAGVPERYSGEIEVGTQVTVRPTAYSAEPRGGRVVFVGTAVDAGSRTFPIEVAVDNADGALRSEMVVELTVTRALIQDALVLPQDAVVRDERGTSVFVAVPADTADVFVAERRAVRLGASSGGEVVVAEGLRVGDRVVVSGQSSLADGDALQVEARVARRRAPAAPDAPAGLVADATAAVEPQR</sequence>
<dbReference type="InterPro" id="IPR058624">
    <property type="entry name" value="MdtA-like_HH"/>
</dbReference>
<comment type="caution">
    <text evidence="8">The sequence shown here is derived from an EMBL/GenBank/DDBJ whole genome shotgun (WGS) entry which is preliminary data.</text>
</comment>
<protein>
    <submittedName>
        <fullName evidence="8">Efflux RND transporter periplasmic adaptor subunit</fullName>
    </submittedName>
</protein>
<evidence type="ECO:0000313" key="8">
    <source>
        <dbReference type="EMBL" id="MDT0631931.1"/>
    </source>
</evidence>
<dbReference type="Pfam" id="PF25876">
    <property type="entry name" value="HH_MFP_RND"/>
    <property type="match status" value="1"/>
</dbReference>
<dbReference type="InterPro" id="IPR030190">
    <property type="entry name" value="MacA_alpha-hairpin_sf"/>
</dbReference>
<evidence type="ECO:0000313" key="9">
    <source>
        <dbReference type="Proteomes" id="UP001267426"/>
    </source>
</evidence>
<evidence type="ECO:0000256" key="1">
    <source>
        <dbReference type="ARBA" id="ARBA00009477"/>
    </source>
</evidence>
<accession>A0ABU3BRL8</accession>
<dbReference type="EMBL" id="JAVRHT010000019">
    <property type="protein sequence ID" value="MDT0631931.1"/>
    <property type="molecule type" value="Genomic_DNA"/>
</dbReference>
<feature type="coiled-coil region" evidence="3">
    <location>
        <begin position="143"/>
        <end position="229"/>
    </location>
</feature>
<evidence type="ECO:0000259" key="5">
    <source>
        <dbReference type="Pfam" id="PF25876"/>
    </source>
</evidence>
<reference evidence="8 9" key="1">
    <citation type="submission" date="2023-09" db="EMBL/GenBank/DDBJ databases">
        <authorList>
            <person name="Rey-Velasco X."/>
        </authorList>
    </citation>
    <scope>NUCLEOTIDE SEQUENCE [LARGE SCALE GENOMIC DNA]</scope>
    <source>
        <strain evidence="8 9">F394</strain>
    </source>
</reference>